<keyword evidence="3" id="KW-1185">Reference proteome</keyword>
<name>A0A163IVQ0_ABSGL</name>
<reference evidence="2" key="1">
    <citation type="submission" date="2016-04" db="EMBL/GenBank/DDBJ databases">
        <authorList>
            <person name="Evans L.H."/>
            <person name="Alamgir A."/>
            <person name="Owens N."/>
            <person name="Weber N.D."/>
            <person name="Virtaneva K."/>
            <person name="Barbian K."/>
            <person name="Babar A."/>
            <person name="Rosenke K."/>
        </authorList>
    </citation>
    <scope>NUCLEOTIDE SEQUENCE [LARGE SCALE GENOMIC DNA]</scope>
    <source>
        <strain evidence="2">CBS 101.48</strain>
    </source>
</reference>
<organism evidence="2">
    <name type="scientific">Absidia glauca</name>
    <name type="common">Pin mould</name>
    <dbReference type="NCBI Taxonomy" id="4829"/>
    <lineage>
        <taxon>Eukaryota</taxon>
        <taxon>Fungi</taxon>
        <taxon>Fungi incertae sedis</taxon>
        <taxon>Mucoromycota</taxon>
        <taxon>Mucoromycotina</taxon>
        <taxon>Mucoromycetes</taxon>
        <taxon>Mucorales</taxon>
        <taxon>Cunninghamellaceae</taxon>
        <taxon>Absidia</taxon>
    </lineage>
</organism>
<evidence type="ECO:0000256" key="1">
    <source>
        <dbReference type="SAM" id="MobiDB-lite"/>
    </source>
</evidence>
<protein>
    <submittedName>
        <fullName evidence="2">Uncharacterized protein</fullName>
    </submittedName>
</protein>
<dbReference type="AlphaFoldDB" id="A0A163IVQ0"/>
<proteinExistence type="predicted"/>
<feature type="compositionally biased region" description="Acidic residues" evidence="1">
    <location>
        <begin position="180"/>
        <end position="189"/>
    </location>
</feature>
<evidence type="ECO:0000313" key="3">
    <source>
        <dbReference type="Proteomes" id="UP000078561"/>
    </source>
</evidence>
<accession>A0A163IVQ0</accession>
<dbReference type="Gene3D" id="2.30.29.30">
    <property type="entry name" value="Pleckstrin-homology domain (PH domain)/Phosphotyrosine-binding domain (PTB)"/>
    <property type="match status" value="1"/>
</dbReference>
<dbReference type="EMBL" id="LT550334">
    <property type="protein sequence ID" value="SAL95572.1"/>
    <property type="molecule type" value="Genomic_DNA"/>
</dbReference>
<evidence type="ECO:0000313" key="2">
    <source>
        <dbReference type="EMBL" id="SAL95572.1"/>
    </source>
</evidence>
<dbReference type="Proteomes" id="UP000078561">
    <property type="component" value="Unassembled WGS sequence"/>
</dbReference>
<gene>
    <name evidence="2" type="primary">ABSGL_00901.1 scaffold 958</name>
</gene>
<feature type="compositionally biased region" description="Basic and acidic residues" evidence="1">
    <location>
        <begin position="218"/>
        <end position="230"/>
    </location>
</feature>
<dbReference type="InParanoid" id="A0A163IVQ0"/>
<feature type="region of interest" description="Disordered" evidence="1">
    <location>
        <begin position="176"/>
        <end position="251"/>
    </location>
</feature>
<dbReference type="InterPro" id="IPR011993">
    <property type="entry name" value="PH-like_dom_sf"/>
</dbReference>
<sequence>MTDQTTPLTASSPSLPVTVSYIEDNPSTWTEIGTGFCDYLINGDKPDELVVRSGLHSTPLVSTFVFPEETYHNYQKFCGELNLKQTPLLVEYLQEGFTNLLYNAILIGESIIWNHLGTDEFVLNFGDRKSRDAIWHHICNKRNQGGFINRDAAATITHDDSDSDSDEQFEDAATITHDDFDSDSDDQFEDAATTIDPDNSTHDDSSSAYNLDCPIGAREPRPSQHDENPGNKRKRDHDDDEEDDGRAPKRR</sequence>